<dbReference type="Proteomes" id="UP000198896">
    <property type="component" value="Unassembled WGS sequence"/>
</dbReference>
<dbReference type="EMBL" id="FONL01000003">
    <property type="protein sequence ID" value="SFE23820.1"/>
    <property type="molecule type" value="Genomic_DNA"/>
</dbReference>
<proteinExistence type="predicted"/>
<protein>
    <submittedName>
        <fullName evidence="2">Uncharacterized protein</fullName>
    </submittedName>
</protein>
<sequence>MGLTKFLKGTAAILTVAVLAVALSGCGSGGRKKEIKGFSVPANKLPEGVISVIRPKPNNETLFVRALVFEAVRRNQVARLYTEALIHFDPKKGSPADHERLLKKMKAAWKSAQESASVATFYALGLSQLERTEGYNPYQKKTAMLTLPEIRLVPTVYAEEKSKQVKLPKSLEGKKLMSISQALRHSSAKACDVADTMKPRYDNAEFYDAAYKAANVAKSAGKVAGLVIAGGAATATAPVAVCIAGGAAFTANFLDTGLDVLQTGVVLLKGEEDKTLEKVQVYTGAANFFLNIASNAASWVNDSKSAFNYAKTLADKKGAAQSSKYLVKRLAKNSIDNYSKAFKNWSEHNPTWEDADTITSVPDFCIDFHELRENSGEICGDVKELWKSLKGDDALAINMRKTEDGSTETRVGSLALKKTNARDKEKAEALGLSGTMDDLRKKAETAEKEKASKTVATSKDLEKEAEEVSNAGDAGKYEKTFNTFMNSTLQGLIKSVLGPGGNIRDLDKLISEAAGEEMKATGIMVSRDEKGNITKAAIVGEKKKVLAPFAPEKVAGTYSVYVAKEKKRVTVRVRNNGGKLSVIYSYHWGPEGHEDEELTTVGPFTPSYDPQTGRGHAGEYSFQFTNNGSGMSLSVH</sequence>
<dbReference type="PROSITE" id="PS51257">
    <property type="entry name" value="PROKAR_LIPOPROTEIN"/>
    <property type="match status" value="1"/>
</dbReference>
<feature type="region of interest" description="Disordered" evidence="1">
    <location>
        <begin position="445"/>
        <end position="470"/>
    </location>
</feature>
<evidence type="ECO:0000313" key="2">
    <source>
        <dbReference type="EMBL" id="SFE23820.1"/>
    </source>
</evidence>
<dbReference type="RefSeq" id="WP_093912885.1">
    <property type="nucleotide sequence ID" value="NZ_FONL01000003.1"/>
</dbReference>
<accession>A0A1I1Z0J9</accession>
<dbReference type="STRING" id="1123323.SAMN05216245_10340"/>
<gene>
    <name evidence="2" type="ORF">SAMN05216245_10340</name>
</gene>
<evidence type="ECO:0000313" key="3">
    <source>
        <dbReference type="Proteomes" id="UP000198896"/>
    </source>
</evidence>
<name>A0A1I1Z0J9_9FIRM</name>
<keyword evidence="3" id="KW-1185">Reference proteome</keyword>
<dbReference type="AlphaFoldDB" id="A0A1I1Z0J9"/>
<reference evidence="2 3" key="1">
    <citation type="submission" date="2016-10" db="EMBL/GenBank/DDBJ databases">
        <authorList>
            <person name="de Groot N.N."/>
        </authorList>
    </citation>
    <scope>NUCLEOTIDE SEQUENCE [LARGE SCALE GENOMIC DNA]</scope>
    <source>
        <strain evidence="2 3">DSM 9236</strain>
    </source>
</reference>
<evidence type="ECO:0000256" key="1">
    <source>
        <dbReference type="SAM" id="MobiDB-lite"/>
    </source>
</evidence>
<organism evidence="2 3">
    <name type="scientific">Succiniclasticum ruminis DSM 9236</name>
    <dbReference type="NCBI Taxonomy" id="1123323"/>
    <lineage>
        <taxon>Bacteria</taxon>
        <taxon>Bacillati</taxon>
        <taxon>Bacillota</taxon>
        <taxon>Negativicutes</taxon>
        <taxon>Acidaminococcales</taxon>
        <taxon>Acidaminococcaceae</taxon>
        <taxon>Succiniclasticum</taxon>
    </lineage>
</organism>